<keyword evidence="13" id="KW-1185">Reference proteome</keyword>
<dbReference type="GO" id="GO:0008233">
    <property type="term" value="F:peptidase activity"/>
    <property type="evidence" value="ECO:0007669"/>
    <property type="project" value="InterPro"/>
</dbReference>
<dbReference type="AlphaFoldDB" id="A0A1B8U6R9"/>
<dbReference type="Proteomes" id="UP000092612">
    <property type="component" value="Unassembled WGS sequence"/>
</dbReference>
<evidence type="ECO:0000256" key="1">
    <source>
        <dbReference type="ARBA" id="ARBA00004141"/>
    </source>
</evidence>
<dbReference type="InterPro" id="IPR012932">
    <property type="entry name" value="VKOR"/>
</dbReference>
<evidence type="ECO:0000256" key="4">
    <source>
        <dbReference type="ARBA" id="ARBA00022719"/>
    </source>
</evidence>
<dbReference type="SUPFAM" id="SSF52833">
    <property type="entry name" value="Thioredoxin-like"/>
    <property type="match status" value="1"/>
</dbReference>
<keyword evidence="4" id="KW-0874">Quinone</keyword>
<dbReference type="InterPro" id="IPR038354">
    <property type="entry name" value="VKOR_sf"/>
</dbReference>
<evidence type="ECO:0000256" key="8">
    <source>
        <dbReference type="ARBA" id="ARBA00023157"/>
    </source>
</evidence>
<evidence type="ECO:0000259" key="11">
    <source>
        <dbReference type="PROSITE" id="PS50990"/>
    </source>
</evidence>
<keyword evidence="3 10" id="KW-0812">Transmembrane</keyword>
<keyword evidence="6" id="KW-0560">Oxidoreductase</keyword>
<dbReference type="GO" id="GO:0005524">
    <property type="term" value="F:ATP binding"/>
    <property type="evidence" value="ECO:0007669"/>
    <property type="project" value="InterPro"/>
</dbReference>
<feature type="transmembrane region" description="Helical" evidence="10">
    <location>
        <begin position="231"/>
        <end position="254"/>
    </location>
</feature>
<evidence type="ECO:0000313" key="12">
    <source>
        <dbReference type="EMBL" id="OBY67551.1"/>
    </source>
</evidence>
<dbReference type="InterPro" id="IPR005074">
    <property type="entry name" value="Peptidase_C39"/>
</dbReference>
<feature type="transmembrane region" description="Helical" evidence="10">
    <location>
        <begin position="320"/>
        <end position="337"/>
    </location>
</feature>
<evidence type="ECO:0000256" key="2">
    <source>
        <dbReference type="ARBA" id="ARBA00006214"/>
    </source>
</evidence>
<keyword evidence="5 10" id="KW-1133">Transmembrane helix</keyword>
<evidence type="ECO:0000256" key="9">
    <source>
        <dbReference type="ARBA" id="ARBA00023284"/>
    </source>
</evidence>
<dbReference type="OrthoDB" id="1100563at2"/>
<dbReference type="EMBL" id="LSFL01000003">
    <property type="protein sequence ID" value="OBY67551.1"/>
    <property type="molecule type" value="Genomic_DNA"/>
</dbReference>
<comment type="subcellular location">
    <subcellularLocation>
        <location evidence="1">Membrane</location>
        <topology evidence="1">Multi-pass membrane protein</topology>
    </subcellularLocation>
</comment>
<feature type="domain" description="Peptidase C39" evidence="11">
    <location>
        <begin position="1"/>
        <end position="119"/>
    </location>
</feature>
<keyword evidence="9" id="KW-0676">Redox-active center</keyword>
<proteinExistence type="inferred from homology"/>
<dbReference type="Pfam" id="PF03412">
    <property type="entry name" value="Peptidase_C39"/>
    <property type="match status" value="1"/>
</dbReference>
<keyword evidence="8" id="KW-1015">Disulfide bond</keyword>
<dbReference type="GO" id="GO:0016020">
    <property type="term" value="C:membrane"/>
    <property type="evidence" value="ECO:0007669"/>
    <property type="project" value="UniProtKB-SubCell"/>
</dbReference>
<sequence>MDNCIHATKRILNILNVKNTKKYIEDNIISHPEYPSLLVVSDTLEKYNIETLAIKIDKEKLDSIPLPFIVQVKNHGTSVFFVIKNILENEIEYYDDKNKLVKTSKDDFSKKWTGVCLLAEKNQDSKEVDIEKKVLSSRILKGLKICIVVFTLFWLSINLRNSEANTTLTSISFIGVYTILKIIGLITSGMLLWFDVDQYNPTLQNFCTGGNKKIDCNSVLTSKHSKILNGFLSLSELSFSYFFGTLFFLIISAFSYSSLSISSLLSFTAIPIIIISIYYQAVIIKQWCKFCIITQAVLVSEILISFFGELYKSSLQLETLPIFLVLLLIPILVWKQIKPLLEQEKETNLHKRALKKIKNNPNVLEGLLLKSKKIETPTKGLGISITNKTAKYNVVKVCNPYCGPCAKAHPILEDLVHKGIINLQVLFTAKADEKDKKFKPVAHFLEIDEQGNKTKTQQALDDWYSANKKEYDLFANKHPIKTELIKQKEKIKAMNSWCTIENITATPTIFINGNQLPKEYKIEDLTEVLQ</sequence>
<gene>
    <name evidence="12" type="ORF">LPB301_01030</name>
</gene>
<keyword evidence="7 10" id="KW-0472">Membrane</keyword>
<dbReference type="InterPro" id="IPR012336">
    <property type="entry name" value="Thioredoxin-like_fold"/>
</dbReference>
<dbReference type="GO" id="GO:0006508">
    <property type="term" value="P:proteolysis"/>
    <property type="evidence" value="ECO:0007669"/>
    <property type="project" value="InterPro"/>
</dbReference>
<evidence type="ECO:0000256" key="3">
    <source>
        <dbReference type="ARBA" id="ARBA00022692"/>
    </source>
</evidence>
<dbReference type="Gene3D" id="1.20.1440.130">
    <property type="entry name" value="VKOR domain"/>
    <property type="match status" value="1"/>
</dbReference>
<reference evidence="13" key="1">
    <citation type="submission" date="2016-02" db="EMBL/GenBank/DDBJ databases">
        <title>Paenibacillus sp. LPB0068, isolated from Crassostrea gigas.</title>
        <authorList>
            <person name="Shin S.-K."/>
            <person name="Yi H."/>
        </authorList>
    </citation>
    <scope>NUCLEOTIDE SEQUENCE [LARGE SCALE GENOMIC DNA]</scope>
    <source>
        <strain evidence="13">KCTC 23969</strain>
    </source>
</reference>
<evidence type="ECO:0000256" key="5">
    <source>
        <dbReference type="ARBA" id="ARBA00022989"/>
    </source>
</evidence>
<feature type="transmembrane region" description="Helical" evidence="10">
    <location>
        <begin position="142"/>
        <end position="159"/>
    </location>
</feature>
<protein>
    <recommendedName>
        <fullName evidence="11">Peptidase C39 domain-containing protein</fullName>
    </recommendedName>
</protein>
<dbReference type="PROSITE" id="PS50990">
    <property type="entry name" value="PEPTIDASE_C39"/>
    <property type="match status" value="1"/>
</dbReference>
<dbReference type="GO" id="GO:0016491">
    <property type="term" value="F:oxidoreductase activity"/>
    <property type="evidence" value="ECO:0007669"/>
    <property type="project" value="UniProtKB-KW"/>
</dbReference>
<evidence type="ECO:0000256" key="7">
    <source>
        <dbReference type="ARBA" id="ARBA00023136"/>
    </source>
</evidence>
<name>A0A1B8U6R9_9FLAO</name>
<dbReference type="CDD" id="cd12921">
    <property type="entry name" value="VKOR_4"/>
    <property type="match status" value="1"/>
</dbReference>
<dbReference type="GO" id="GO:0048038">
    <property type="term" value="F:quinone binding"/>
    <property type="evidence" value="ECO:0007669"/>
    <property type="project" value="UniProtKB-KW"/>
</dbReference>
<feature type="transmembrane region" description="Helical" evidence="10">
    <location>
        <begin position="260"/>
        <end position="278"/>
    </location>
</feature>
<dbReference type="KEGG" id="prn:BW723_08460"/>
<dbReference type="STRING" id="996801.BW723_08460"/>
<accession>A0A1B8U6R9</accession>
<dbReference type="InterPro" id="IPR036249">
    <property type="entry name" value="Thioredoxin-like_sf"/>
</dbReference>
<comment type="similarity">
    <text evidence="2">Belongs to the VKOR family.</text>
</comment>
<feature type="transmembrane region" description="Helical" evidence="10">
    <location>
        <begin position="290"/>
        <end position="308"/>
    </location>
</feature>
<comment type="caution">
    <text evidence="12">The sequence shown here is derived from an EMBL/GenBank/DDBJ whole genome shotgun (WGS) entry which is preliminary data.</text>
</comment>
<organism evidence="12 13">
    <name type="scientific">Polaribacter reichenbachii</name>
    <dbReference type="NCBI Taxonomy" id="996801"/>
    <lineage>
        <taxon>Bacteria</taxon>
        <taxon>Pseudomonadati</taxon>
        <taxon>Bacteroidota</taxon>
        <taxon>Flavobacteriia</taxon>
        <taxon>Flavobacteriales</taxon>
        <taxon>Flavobacteriaceae</taxon>
    </lineage>
</organism>
<dbReference type="Pfam" id="PF13462">
    <property type="entry name" value="Thioredoxin_4"/>
    <property type="match status" value="1"/>
</dbReference>
<dbReference type="Pfam" id="PF07884">
    <property type="entry name" value="VKOR"/>
    <property type="match status" value="1"/>
</dbReference>
<feature type="transmembrane region" description="Helical" evidence="10">
    <location>
        <begin position="171"/>
        <end position="194"/>
    </location>
</feature>
<evidence type="ECO:0000256" key="6">
    <source>
        <dbReference type="ARBA" id="ARBA00023002"/>
    </source>
</evidence>
<evidence type="ECO:0000313" key="13">
    <source>
        <dbReference type="Proteomes" id="UP000092612"/>
    </source>
</evidence>
<dbReference type="Gene3D" id="3.40.30.10">
    <property type="entry name" value="Glutaredoxin"/>
    <property type="match status" value="1"/>
</dbReference>
<evidence type="ECO:0000256" key="10">
    <source>
        <dbReference type="SAM" id="Phobius"/>
    </source>
</evidence>
<dbReference type="RefSeq" id="WP_068356067.1">
    <property type="nucleotide sequence ID" value="NZ_CP019419.1"/>
</dbReference>
<dbReference type="Gene3D" id="3.90.70.10">
    <property type="entry name" value="Cysteine proteinases"/>
    <property type="match status" value="1"/>
</dbReference>